<proteinExistence type="predicted"/>
<evidence type="ECO:0000313" key="4">
    <source>
        <dbReference type="Proteomes" id="UP000625316"/>
    </source>
</evidence>
<organism evidence="3 4">
    <name type="scientific">Romeriopsis navalis LEGE 11480</name>
    <dbReference type="NCBI Taxonomy" id="2777977"/>
    <lineage>
        <taxon>Bacteria</taxon>
        <taxon>Bacillati</taxon>
        <taxon>Cyanobacteriota</taxon>
        <taxon>Cyanophyceae</taxon>
        <taxon>Leptolyngbyales</taxon>
        <taxon>Leptolyngbyaceae</taxon>
        <taxon>Romeriopsis</taxon>
        <taxon>Romeriopsis navalis</taxon>
    </lineage>
</organism>
<name>A0A928VHT0_9CYAN</name>
<reference evidence="3" key="1">
    <citation type="submission" date="2020-10" db="EMBL/GenBank/DDBJ databases">
        <authorList>
            <person name="Castelo-Branco R."/>
            <person name="Eusebio N."/>
            <person name="Adriana R."/>
            <person name="Vieira A."/>
            <person name="Brugerolle De Fraissinette N."/>
            <person name="Rezende De Castro R."/>
            <person name="Schneider M.P."/>
            <person name="Vasconcelos V."/>
            <person name="Leao P.N."/>
        </authorList>
    </citation>
    <scope>NUCLEOTIDE SEQUENCE</scope>
    <source>
        <strain evidence="3">LEGE 11480</strain>
    </source>
</reference>
<feature type="region of interest" description="Disordered" evidence="1">
    <location>
        <begin position="1274"/>
        <end position="1305"/>
    </location>
</feature>
<feature type="compositionally biased region" description="Polar residues" evidence="1">
    <location>
        <begin position="1280"/>
        <end position="1290"/>
    </location>
</feature>
<evidence type="ECO:0000256" key="2">
    <source>
        <dbReference type="SAM" id="SignalP"/>
    </source>
</evidence>
<evidence type="ECO:0000256" key="1">
    <source>
        <dbReference type="SAM" id="MobiDB-lite"/>
    </source>
</evidence>
<dbReference type="InterPro" id="IPR013783">
    <property type="entry name" value="Ig-like_fold"/>
</dbReference>
<protein>
    <submittedName>
        <fullName evidence="3">TonB-dependent receptor</fullName>
    </submittedName>
</protein>
<sequence length="1305" mass="140942">MKYNTFHWQASLVCLTLNLIAQSAGATALTDKAAGAKKLLPASTAKVDLQSVSITDGPVGKPVSDLLAASRSITASGTVPAPAAKLHVVPDAVTAEELAKIRASLDVLAQDSWKITPPQSLINKVPVVDTPALKDTAAVPDQLDVAATPATMPVPDDLTAAQAAPTQSSTAVTSKLKIISPTADELFDVPAVTVVIQFSQDAAVDLLINGVAADPSLVGRTETDPQTGLMTQSWYGVSLTEGENTIVLRSQSNPQDTTTVIAQVRGAVQKLTIDTREAQVPADGKSMATVRGKLLDAQGNIASREALVTLTATAGDFVGEDAEPAQPGFQVQAINGEFTAQLQAGLAAQTVRIKAFSTNLEAYTQVEFETDLRPSIATGVLDLRFGRRGTDFYRSVREFLPLDEDNRYRLDVNASIFATGKVGQWLFTGAFNNARNLNQDCKGESSLFRQYQACDHNYPIYGDSSNSTVLAPSKDSVYLKLERTSPVANAGSDFFMWGDFNTEEFVTKSQEFTATTRQLHGLKANYNIGNLQLSGMYGNNIQGYQRDLIPPDGTSGTYFFSRRRLVAGSEEIYLEMEELNRPGTVIDRQRLNRGPDYEIDYDRGTIVFREPVLRTDVGQAGETLVRRIVASYQYDNPGVDSDLIAGRLRYFLSRTPNQESWIGGTYLRENQGERGFDILGADAYISLGENGSLIAEYARSNNDFSGVNVSGSAYRVDLQGQVANGVQGRVYLRSAAAGFANNATTSFIPGQTRYGALATAAIGPTTNLRAQYDRETNKGIAPNPVALFEDLFTASTLSRPGTAVDNALTTISLGIQQKLGSADVNVDWLHRDRTDRLGDLNSNSDQLRSRLTLPLAKRLTLLAQNETTLSSSTDAVFGDRSLFGLNWEAMPGLNLQLAQQFFHRGQFAGKSITSFNIFGDRKLGPDTTLKGRYSVFTGANDMTMQGAIGLNQKLQISPGLRMDLGYERVFSTLSSKAATGRPFTQPFAFGSSSAGLGLVSGDNYNVGLEYSENQDFQASVRYEGRASTSGNNTVLTAGATGRLSPAITSLMRYQKSNAANQAINSLGDTVNLKLGLAYRSPDDDRFNALLRYEYRKNGSTIPDTILFGTGTGSRDHLFGLEAIYAPSWQWEFYGKFALRSSTTYLAQDLVGTSLVTLAQARATYRFNQSWDLTGEARWWNQANLDSSEMAFSADVGYYLTPNLRASVGYGFGRVKDRDFGDDRSSGGLFVGLTVKLNELFDGFGLQKVPEPESKTAEERAKAVAASRVKITPAAAAVKPSMSQTQPSSSGAANNAADDTSQPEPS</sequence>
<keyword evidence="2" id="KW-0732">Signal</keyword>
<keyword evidence="3" id="KW-0675">Receptor</keyword>
<dbReference type="Proteomes" id="UP000625316">
    <property type="component" value="Unassembled WGS sequence"/>
</dbReference>
<dbReference type="EMBL" id="JADEXQ010000008">
    <property type="protein sequence ID" value="MBE9028858.1"/>
    <property type="molecule type" value="Genomic_DNA"/>
</dbReference>
<keyword evidence="4" id="KW-1185">Reference proteome</keyword>
<feature type="chain" id="PRO_5036743368" evidence="2">
    <location>
        <begin position="27"/>
        <end position="1305"/>
    </location>
</feature>
<dbReference type="SUPFAM" id="SSF56935">
    <property type="entry name" value="Porins"/>
    <property type="match status" value="1"/>
</dbReference>
<dbReference type="Gene3D" id="2.60.40.10">
    <property type="entry name" value="Immunoglobulins"/>
    <property type="match status" value="1"/>
</dbReference>
<gene>
    <name evidence="3" type="ORF">IQ266_03665</name>
</gene>
<accession>A0A928VHT0</accession>
<comment type="caution">
    <text evidence="3">The sequence shown here is derived from an EMBL/GenBank/DDBJ whole genome shotgun (WGS) entry which is preliminary data.</text>
</comment>
<dbReference type="RefSeq" id="WP_264323681.1">
    <property type="nucleotide sequence ID" value="NZ_JADEXQ010000008.1"/>
</dbReference>
<feature type="signal peptide" evidence="2">
    <location>
        <begin position="1"/>
        <end position="26"/>
    </location>
</feature>
<evidence type="ECO:0000313" key="3">
    <source>
        <dbReference type="EMBL" id="MBE9028858.1"/>
    </source>
</evidence>